<evidence type="ECO:0000256" key="1">
    <source>
        <dbReference type="ARBA" id="ARBA00022842"/>
    </source>
</evidence>
<dbReference type="Pfam" id="PF12804">
    <property type="entry name" value="NTP_transf_3"/>
    <property type="match status" value="1"/>
</dbReference>
<evidence type="ECO:0000259" key="2">
    <source>
        <dbReference type="Pfam" id="PF12804"/>
    </source>
</evidence>
<keyword evidence="1" id="KW-0460">Magnesium</keyword>
<dbReference type="SUPFAM" id="SSF53448">
    <property type="entry name" value="Nucleotide-diphospho-sugar transferases"/>
    <property type="match status" value="1"/>
</dbReference>
<name>A0A370FX35_GLULI</name>
<dbReference type="InterPro" id="IPR025877">
    <property type="entry name" value="MobA-like_NTP_Trfase"/>
</dbReference>
<dbReference type="Proteomes" id="UP000254958">
    <property type="component" value="Unassembled WGS sequence"/>
</dbReference>
<sequence length="210" mass="22305">MTAAPVIALVLAAGRSSRSAPHHKLLTVDATGTPMIARTLHAICASTVDRVVVVLGHRAADLRNAITAHAPYARPLSTIIAPDHATGLSASLRAGLQAIAEPPPEAVLICLGDMPTLRPELINRLIARHRHDNPPVTIPCHDGRQGHPVLWDRTMIPRLMTLEGDRGAGALIRALGAQTAIVPADETIHEDFDTPARLERFAASRPPQGG</sequence>
<dbReference type="PANTHER" id="PTHR43777">
    <property type="entry name" value="MOLYBDENUM COFACTOR CYTIDYLYLTRANSFERASE"/>
    <property type="match status" value="1"/>
</dbReference>
<evidence type="ECO:0000313" key="4">
    <source>
        <dbReference type="EMBL" id="RDI33642.1"/>
    </source>
</evidence>
<dbReference type="CDD" id="cd04182">
    <property type="entry name" value="GT_2_like_f"/>
    <property type="match status" value="1"/>
</dbReference>
<evidence type="ECO:0000313" key="3">
    <source>
        <dbReference type="EMBL" id="MBB2188265.1"/>
    </source>
</evidence>
<dbReference type="AlphaFoldDB" id="A0A370FX35"/>
<dbReference type="PANTHER" id="PTHR43777:SF1">
    <property type="entry name" value="MOLYBDENUM COFACTOR CYTIDYLYLTRANSFERASE"/>
    <property type="match status" value="1"/>
</dbReference>
<protein>
    <submittedName>
        <fullName evidence="4">Molybdenum cofactor cytidylyltransferase</fullName>
    </submittedName>
    <submittedName>
        <fullName evidence="3">Nucleotidyltransferase family protein</fullName>
    </submittedName>
</protein>
<keyword evidence="4" id="KW-0808">Transferase</keyword>
<accession>A0A370FX35</accession>
<reference evidence="4 5" key="1">
    <citation type="submission" date="2018-07" db="EMBL/GenBank/DDBJ databases">
        <title>Genomic Encyclopedia of Type Strains, Phase IV (KMG-IV): sequencing the most valuable type-strain genomes for metagenomic binning, comparative biology and taxonomic classification.</title>
        <authorList>
            <person name="Goeker M."/>
        </authorList>
    </citation>
    <scope>NUCLEOTIDE SEQUENCE [LARGE SCALE GENOMIC DNA]</scope>
    <source>
        <strain evidence="4 5">DSM 5603</strain>
    </source>
</reference>
<proteinExistence type="predicted"/>
<dbReference type="InterPro" id="IPR029044">
    <property type="entry name" value="Nucleotide-diphossugar_trans"/>
</dbReference>
<reference evidence="3 6" key="2">
    <citation type="submission" date="2020-04" db="EMBL/GenBank/DDBJ databases">
        <title>Description of novel Gluconacetobacter.</title>
        <authorList>
            <person name="Sombolestani A."/>
        </authorList>
    </citation>
    <scope>NUCLEOTIDE SEQUENCE [LARGE SCALE GENOMIC DNA]</scope>
    <source>
        <strain evidence="3 6">LMG 1382</strain>
    </source>
</reference>
<comment type="caution">
    <text evidence="4">The sequence shown here is derived from an EMBL/GenBank/DDBJ whole genome shotgun (WGS) entry which is preliminary data.</text>
</comment>
<dbReference type="EMBL" id="QQAW01000018">
    <property type="protein sequence ID" value="RDI33642.1"/>
    <property type="molecule type" value="Genomic_DNA"/>
</dbReference>
<dbReference type="RefSeq" id="WP_114729579.1">
    <property type="nucleotide sequence ID" value="NZ_BJMI01000031.1"/>
</dbReference>
<gene>
    <name evidence="4" type="ORF">C7453_11842</name>
    <name evidence="3" type="ORF">HLH32_18170</name>
</gene>
<organism evidence="4 5">
    <name type="scientific">Gluconacetobacter liquefaciens</name>
    <name type="common">Acetobacter liquefaciens</name>
    <dbReference type="NCBI Taxonomy" id="89584"/>
    <lineage>
        <taxon>Bacteria</taxon>
        <taxon>Pseudomonadati</taxon>
        <taxon>Pseudomonadota</taxon>
        <taxon>Alphaproteobacteria</taxon>
        <taxon>Acetobacterales</taxon>
        <taxon>Acetobacteraceae</taxon>
        <taxon>Gluconacetobacter</taxon>
    </lineage>
</organism>
<dbReference type="GO" id="GO:0016779">
    <property type="term" value="F:nucleotidyltransferase activity"/>
    <property type="evidence" value="ECO:0007669"/>
    <property type="project" value="UniProtKB-KW"/>
</dbReference>
<feature type="domain" description="MobA-like NTP transferase" evidence="2">
    <location>
        <begin position="8"/>
        <end position="175"/>
    </location>
</feature>
<dbReference type="Gene3D" id="3.90.550.10">
    <property type="entry name" value="Spore Coat Polysaccharide Biosynthesis Protein SpsA, Chain A"/>
    <property type="match status" value="1"/>
</dbReference>
<keyword evidence="4" id="KW-0548">Nucleotidyltransferase</keyword>
<evidence type="ECO:0000313" key="5">
    <source>
        <dbReference type="Proteomes" id="UP000254958"/>
    </source>
</evidence>
<evidence type="ECO:0000313" key="6">
    <source>
        <dbReference type="Proteomes" id="UP000562982"/>
    </source>
</evidence>
<dbReference type="OrthoDB" id="9779263at2"/>
<dbReference type="EMBL" id="JABEQI010000018">
    <property type="protein sequence ID" value="MBB2188265.1"/>
    <property type="molecule type" value="Genomic_DNA"/>
</dbReference>
<keyword evidence="5" id="KW-1185">Reference proteome</keyword>
<dbReference type="Proteomes" id="UP000562982">
    <property type="component" value="Unassembled WGS sequence"/>
</dbReference>